<evidence type="ECO:0000256" key="6">
    <source>
        <dbReference type="ARBA" id="ARBA00022840"/>
    </source>
</evidence>
<dbReference type="InterPro" id="IPR000719">
    <property type="entry name" value="Prot_kinase_dom"/>
</dbReference>
<evidence type="ECO:0000256" key="3">
    <source>
        <dbReference type="ARBA" id="ARBA00022679"/>
    </source>
</evidence>
<keyword evidence="4 7" id="KW-0547">Nucleotide-binding</keyword>
<dbReference type="RefSeq" id="WP_167971686.1">
    <property type="nucleotide sequence ID" value="NZ_JAAVJD010000125.1"/>
</dbReference>
<dbReference type="SMART" id="SM00220">
    <property type="entry name" value="S_TKc"/>
    <property type="match status" value="1"/>
</dbReference>
<dbReference type="InterPro" id="IPR011009">
    <property type="entry name" value="Kinase-like_dom_sf"/>
</dbReference>
<dbReference type="GO" id="GO:0004674">
    <property type="term" value="F:protein serine/threonine kinase activity"/>
    <property type="evidence" value="ECO:0007669"/>
    <property type="project" value="UniProtKB-KW"/>
</dbReference>
<dbReference type="PANTHER" id="PTHR43289">
    <property type="entry name" value="MITOGEN-ACTIVATED PROTEIN KINASE KINASE KINASE 20-RELATED"/>
    <property type="match status" value="1"/>
</dbReference>
<name>A0A7X6D2L8_9ACTN</name>
<evidence type="ECO:0000259" key="9">
    <source>
        <dbReference type="PROSITE" id="PS50011"/>
    </source>
</evidence>
<evidence type="ECO:0000256" key="2">
    <source>
        <dbReference type="ARBA" id="ARBA00022527"/>
    </source>
</evidence>
<dbReference type="Proteomes" id="UP000578686">
    <property type="component" value="Unassembled WGS sequence"/>
</dbReference>
<proteinExistence type="predicted"/>
<feature type="domain" description="Protein kinase" evidence="9">
    <location>
        <begin position="193"/>
        <end position="452"/>
    </location>
</feature>
<dbReference type="EC" id="2.7.11.1" evidence="1"/>
<feature type="compositionally biased region" description="Low complexity" evidence="8">
    <location>
        <begin position="124"/>
        <end position="137"/>
    </location>
</feature>
<feature type="compositionally biased region" description="Low complexity" evidence="8">
    <location>
        <begin position="486"/>
        <end position="503"/>
    </location>
</feature>
<dbReference type="InterPro" id="IPR017441">
    <property type="entry name" value="Protein_kinase_ATP_BS"/>
</dbReference>
<dbReference type="PANTHER" id="PTHR43289:SF6">
    <property type="entry name" value="SERINE_THREONINE-PROTEIN KINASE NEKL-3"/>
    <property type="match status" value="1"/>
</dbReference>
<dbReference type="Pfam" id="PF00069">
    <property type="entry name" value="Pkinase"/>
    <property type="match status" value="1"/>
</dbReference>
<keyword evidence="5 10" id="KW-0418">Kinase</keyword>
<evidence type="ECO:0000256" key="1">
    <source>
        <dbReference type="ARBA" id="ARBA00012513"/>
    </source>
</evidence>
<feature type="compositionally biased region" description="Basic and acidic residues" evidence="8">
    <location>
        <begin position="1"/>
        <end position="11"/>
    </location>
</feature>
<evidence type="ECO:0000256" key="4">
    <source>
        <dbReference type="ARBA" id="ARBA00022741"/>
    </source>
</evidence>
<protein>
    <recommendedName>
        <fullName evidence="1">non-specific serine/threonine protein kinase</fullName>
        <ecNumber evidence="1">2.7.11.1</ecNumber>
    </recommendedName>
</protein>
<feature type="region of interest" description="Disordered" evidence="8">
    <location>
        <begin position="124"/>
        <end position="152"/>
    </location>
</feature>
<dbReference type="PROSITE" id="PS00108">
    <property type="entry name" value="PROTEIN_KINASE_ST"/>
    <property type="match status" value="1"/>
</dbReference>
<sequence>MGHHNGERGDTGDPEDVTAADGATDERPARTADPAPPAGAAPRPGGDDAAEAPSADGANGTGDGASDGEGSAARAASDSPPTVSLGTAERESPATVTLGPDRSDLPSPRTVSLAPGVAAAADAAADARAADVPAPRDAAPERRPAADPDAERSAELGLAYGEELPDDPTGGDYDEDQAAFVPVPPVELLAHRYRLGALLGRGGMGTVWRATDEKLGRQVAVKELRLSSVIDDAERRRLITRTLREARAIATIRGRGVVTVFDVVDEGDRPWIVMELIEGRSLADVIREDGPLTPRRAAEVGLAVVDVLAAAHRAGIVHRDVKPSNVLVSDVDGRVVLTDFGIAKVEGDPSITSTGMLVGAPSYISPERACGEDFGPPADYWSLGALLYCALVGRPPYDRGGAISTLTAVMNDPVVVPGAAGPLAEVITGLLDKDPAERFDEPVARAMLRDVLDRSRRAAAGAGTLVLGADAARPAAREERSGAGAGPASAGPDSSADSGDLPATAAAGTAVDRSAMPADPL</sequence>
<feature type="compositionally biased region" description="Low complexity" evidence="8">
    <location>
        <begin position="68"/>
        <end position="79"/>
    </location>
</feature>
<dbReference type="CDD" id="cd14014">
    <property type="entry name" value="STKc_PknB_like"/>
    <property type="match status" value="1"/>
</dbReference>
<feature type="region of interest" description="Disordered" evidence="8">
    <location>
        <begin position="471"/>
        <end position="521"/>
    </location>
</feature>
<dbReference type="EMBL" id="JAAVJD010000125">
    <property type="protein sequence ID" value="NJQ07027.1"/>
    <property type="molecule type" value="Genomic_DNA"/>
</dbReference>
<accession>A0A7X6D2L8</accession>
<reference evidence="10 11" key="1">
    <citation type="submission" date="2020-03" db="EMBL/GenBank/DDBJ databases">
        <title>Draft genome of Streptomyces sp. ventii, isolated from the Axial Seamount in the Pacific Ocean, and resequencing of the two type strains Streptomyces lonarensis strain NCL 716 and Streptomyces bohaiensis strain 11A07.</title>
        <authorList>
            <person name="Loughran R.M."/>
            <person name="Pfannmuller K.M."/>
            <person name="Wasson B.J."/>
            <person name="Deadmond M.C."/>
            <person name="Paddock B.E."/>
            <person name="Koyack M.J."/>
            <person name="Gallegos D.A."/>
            <person name="Mitchell E.A."/>
            <person name="Ushijima B."/>
            <person name="Saw J.H."/>
            <person name="Mcphail K.L."/>
            <person name="Videau P."/>
        </authorList>
    </citation>
    <scope>NUCLEOTIDE SEQUENCE [LARGE SCALE GENOMIC DNA]</scope>
    <source>
        <strain evidence="10 11">NCL716</strain>
    </source>
</reference>
<gene>
    <name evidence="10" type="ORF">HCN56_15920</name>
</gene>
<feature type="binding site" evidence="7">
    <location>
        <position position="222"/>
    </location>
    <ligand>
        <name>ATP</name>
        <dbReference type="ChEBI" id="CHEBI:30616"/>
    </ligand>
</feature>
<evidence type="ECO:0000313" key="10">
    <source>
        <dbReference type="EMBL" id="NJQ07027.1"/>
    </source>
</evidence>
<dbReference type="AlphaFoldDB" id="A0A7X6D2L8"/>
<evidence type="ECO:0000313" key="11">
    <source>
        <dbReference type="Proteomes" id="UP000578686"/>
    </source>
</evidence>
<dbReference type="InterPro" id="IPR008271">
    <property type="entry name" value="Ser/Thr_kinase_AS"/>
</dbReference>
<dbReference type="GO" id="GO:0005524">
    <property type="term" value="F:ATP binding"/>
    <property type="evidence" value="ECO:0007669"/>
    <property type="project" value="UniProtKB-UniRule"/>
</dbReference>
<organism evidence="10 11">
    <name type="scientific">Streptomyces lonarensis</name>
    <dbReference type="NCBI Taxonomy" id="700599"/>
    <lineage>
        <taxon>Bacteria</taxon>
        <taxon>Bacillati</taxon>
        <taxon>Actinomycetota</taxon>
        <taxon>Actinomycetes</taxon>
        <taxon>Kitasatosporales</taxon>
        <taxon>Streptomycetaceae</taxon>
        <taxon>Streptomyces</taxon>
    </lineage>
</organism>
<dbReference type="PROSITE" id="PS00107">
    <property type="entry name" value="PROTEIN_KINASE_ATP"/>
    <property type="match status" value="1"/>
</dbReference>
<evidence type="ECO:0000256" key="8">
    <source>
        <dbReference type="SAM" id="MobiDB-lite"/>
    </source>
</evidence>
<dbReference type="PROSITE" id="PS50011">
    <property type="entry name" value="PROTEIN_KINASE_DOM"/>
    <property type="match status" value="1"/>
</dbReference>
<dbReference type="Gene3D" id="1.10.510.10">
    <property type="entry name" value="Transferase(Phosphotransferase) domain 1"/>
    <property type="match status" value="1"/>
</dbReference>
<comment type="caution">
    <text evidence="10">The sequence shown here is derived from an EMBL/GenBank/DDBJ whole genome shotgun (WGS) entry which is preliminary data.</text>
</comment>
<feature type="region of interest" description="Disordered" evidence="8">
    <location>
        <begin position="1"/>
        <end position="111"/>
    </location>
</feature>
<keyword evidence="6 7" id="KW-0067">ATP-binding</keyword>
<dbReference type="SUPFAM" id="SSF56112">
    <property type="entry name" value="Protein kinase-like (PK-like)"/>
    <property type="match status" value="1"/>
</dbReference>
<keyword evidence="2 10" id="KW-0723">Serine/threonine-protein kinase</keyword>
<dbReference type="Gene3D" id="3.30.200.20">
    <property type="entry name" value="Phosphorylase Kinase, domain 1"/>
    <property type="match status" value="1"/>
</dbReference>
<evidence type="ECO:0000256" key="5">
    <source>
        <dbReference type="ARBA" id="ARBA00022777"/>
    </source>
</evidence>
<feature type="compositionally biased region" description="Basic and acidic residues" evidence="8">
    <location>
        <begin position="138"/>
        <end position="152"/>
    </location>
</feature>
<evidence type="ECO:0000256" key="7">
    <source>
        <dbReference type="PROSITE-ProRule" id="PRU10141"/>
    </source>
</evidence>
<keyword evidence="3" id="KW-0808">Transferase</keyword>
<keyword evidence="11" id="KW-1185">Reference proteome</keyword>